<dbReference type="RefSeq" id="XP_023687175.1">
    <property type="nucleotide sequence ID" value="XM_023831407.2"/>
</dbReference>
<accession>A0A3B3SLJ8</accession>
<organism evidence="3 4">
    <name type="scientific">Paramormyrops kingsleyae</name>
    <dbReference type="NCBI Taxonomy" id="1676925"/>
    <lineage>
        <taxon>Eukaryota</taxon>
        <taxon>Metazoa</taxon>
        <taxon>Chordata</taxon>
        <taxon>Craniata</taxon>
        <taxon>Vertebrata</taxon>
        <taxon>Euteleostomi</taxon>
        <taxon>Actinopterygii</taxon>
        <taxon>Neopterygii</taxon>
        <taxon>Teleostei</taxon>
        <taxon>Osteoglossocephala</taxon>
        <taxon>Osteoglossomorpha</taxon>
        <taxon>Osteoglossiformes</taxon>
        <taxon>Mormyridae</taxon>
        <taxon>Paramormyrops</taxon>
    </lineage>
</organism>
<dbReference type="Gene3D" id="3.40.50.1110">
    <property type="entry name" value="SGNH hydrolase"/>
    <property type="match status" value="1"/>
</dbReference>
<evidence type="ECO:0000313" key="4">
    <source>
        <dbReference type="Proteomes" id="UP000261540"/>
    </source>
</evidence>
<dbReference type="GeneID" id="111853946"/>
<reference evidence="3" key="1">
    <citation type="submission" date="2025-08" db="UniProtKB">
        <authorList>
            <consortium name="Ensembl"/>
        </authorList>
    </citation>
    <scope>IDENTIFICATION</scope>
</reference>
<dbReference type="RefSeq" id="XP_023687178.1">
    <property type="nucleotide sequence ID" value="XM_023831410.2"/>
</dbReference>
<dbReference type="SUPFAM" id="SSF52266">
    <property type="entry name" value="SGNH hydrolase"/>
    <property type="match status" value="1"/>
</dbReference>
<dbReference type="InterPro" id="IPR036514">
    <property type="entry name" value="SGNH_hydro_sf"/>
</dbReference>
<reference evidence="3" key="2">
    <citation type="submission" date="2025-09" db="UniProtKB">
        <authorList>
            <consortium name="Ensembl"/>
        </authorList>
    </citation>
    <scope>IDENTIFICATION</scope>
</reference>
<dbReference type="OrthoDB" id="9975373at2759"/>
<sequence>MKWVTQSQASRLLHNKFVVVLGDSIQRSVYKDLVLLLQRDAFLSQSQLRNKGEMSFEQDALVEGGQLDTMHNGTGYREVRQYRSDHHLLRFYFITRIYSCYMESILADLDSRLKPDVLILNSCLWDVSRYSRNWAPDYRENLQKLFSHLKRILHPECLVLWNMTMPLGKKIVGGFLVPEIQDMASMLRHDVIEANFFSATLADAHGLDVLDLHFHFRFLLQHRVRDGVHWNALAHRRISSLLLEHAAQAWGVELHQPGQGKEPGETAGQQLTITVLDTPRLTSLKDPGSQSVSRDVKRRVRAPASSSSQHTHGPPRHSGYQPHPYRGWSPWQQPSFMHGHNRYGGQSQFFQQHAPPFFSGYAGPWNPYPHAGLPPPRPAPRIGPEDGYVMRRQRQARTPISPYARRKARSGNRS</sequence>
<dbReference type="KEGG" id="pki:111853946"/>
<proteinExistence type="inferred from homology"/>
<dbReference type="Ensembl" id="ENSPKIT00000012001.1">
    <property type="protein sequence ID" value="ENSPKIP00000031160.1"/>
    <property type="gene ID" value="ENSPKIG00000011761.1"/>
</dbReference>
<feature type="region of interest" description="Disordered" evidence="2">
    <location>
        <begin position="276"/>
        <end position="327"/>
    </location>
</feature>
<protein>
    <submittedName>
        <fullName evidence="3">Family with sequence similarity 113</fullName>
    </submittedName>
</protein>
<comment type="similarity">
    <text evidence="1">Belongs to the PC-esterase family.</text>
</comment>
<dbReference type="Proteomes" id="UP000261540">
    <property type="component" value="Unplaced"/>
</dbReference>
<feature type="region of interest" description="Disordered" evidence="2">
    <location>
        <begin position="369"/>
        <end position="414"/>
    </location>
</feature>
<keyword evidence="4" id="KW-1185">Reference proteome</keyword>
<feature type="compositionally biased region" description="Pro residues" evidence="2">
    <location>
        <begin position="372"/>
        <end position="381"/>
    </location>
</feature>
<name>A0A3B3SLJ8_9TELE</name>
<dbReference type="CTD" id="494057"/>
<dbReference type="RefSeq" id="XP_023687177.1">
    <property type="nucleotide sequence ID" value="XM_023831409.2"/>
</dbReference>
<dbReference type="PANTHER" id="PTHR14469:SF0">
    <property type="entry name" value="FAMILY WITH SEQUENCE SIMILARITY 113"/>
    <property type="match status" value="1"/>
</dbReference>
<dbReference type="PANTHER" id="PTHR14469">
    <property type="entry name" value="SARCOMA ANTIGEN NY-SAR-23"/>
    <property type="match status" value="1"/>
</dbReference>
<dbReference type="RefSeq" id="XP_023687176.1">
    <property type="nucleotide sequence ID" value="XM_023831408.2"/>
</dbReference>
<dbReference type="RefSeq" id="XP_023687179.1">
    <property type="nucleotide sequence ID" value="XM_023831411.2"/>
</dbReference>
<dbReference type="STRING" id="1676925.ENSPKIP00000031160"/>
<evidence type="ECO:0000313" key="3">
    <source>
        <dbReference type="Ensembl" id="ENSPKIP00000031160.1"/>
    </source>
</evidence>
<evidence type="ECO:0000256" key="1">
    <source>
        <dbReference type="ARBA" id="ARBA00037957"/>
    </source>
</evidence>
<feature type="compositionally biased region" description="Basic residues" evidence="2">
    <location>
        <begin position="404"/>
        <end position="414"/>
    </location>
</feature>
<evidence type="ECO:0000256" key="2">
    <source>
        <dbReference type="SAM" id="MobiDB-lite"/>
    </source>
</evidence>
<dbReference type="AlphaFoldDB" id="A0A3B3SLJ8"/>
<dbReference type="GeneTree" id="ENSGT00390000002231"/>